<dbReference type="PANTHER" id="PTHR10790:SF51">
    <property type="entry name" value="TETRATRICOPEPTIDE REPEAT PROTEIN"/>
    <property type="match status" value="1"/>
</dbReference>
<dbReference type="Pfam" id="PF10060">
    <property type="entry name" value="DUF2298"/>
    <property type="match status" value="1"/>
</dbReference>
<dbReference type="BioCyc" id="MMAZ1236903:G139K-819-MONOMER"/>
<feature type="transmembrane region" description="Helical" evidence="1">
    <location>
        <begin position="93"/>
        <end position="114"/>
    </location>
</feature>
<evidence type="ECO:0000313" key="3">
    <source>
        <dbReference type="Proteomes" id="UP000011718"/>
    </source>
</evidence>
<feature type="transmembrane region" description="Helical" evidence="1">
    <location>
        <begin position="394"/>
        <end position="411"/>
    </location>
</feature>
<accession>M1Q1W2</accession>
<dbReference type="Proteomes" id="UP000011718">
    <property type="component" value="Chromosome"/>
</dbReference>
<reference evidence="2 3" key="1">
    <citation type="journal article" date="2013" name="Genome Announc.">
        <title>Complete Genome of a Methanosarcina mazei Strain Isolated from Sediment Samples from an Amazonian Flooded Area.</title>
        <authorList>
            <person name="Assis das Gracas D."/>
            <person name="Thiago Juca Ramos R."/>
            <person name="Vieira Araujo A.C."/>
            <person name="Zahlouth R."/>
            <person name="Ribeiro Carneiro A."/>
            <person name="Souza Lopes T."/>
            <person name="Azevedo Barauna R."/>
            <person name="Azevedo V."/>
            <person name="Cruz Schneider M.P."/>
            <person name="Pellizari V.H."/>
            <person name="Silva A."/>
        </authorList>
    </citation>
    <scope>NUCLEOTIDE SEQUENCE [LARGE SCALE GENOMIC DNA]</scope>
    <source>
        <strain evidence="2 3">Tuc01</strain>
    </source>
</reference>
<evidence type="ECO:0000313" key="2">
    <source>
        <dbReference type="EMBL" id="AGF96265.1"/>
    </source>
</evidence>
<feature type="transmembrane region" description="Helical" evidence="1">
    <location>
        <begin position="205"/>
        <end position="230"/>
    </location>
</feature>
<gene>
    <name evidence="2" type="ORF">MmTuc01_0862</name>
</gene>
<dbReference type="NCBIfam" id="TIGR03662">
    <property type="entry name" value="Chlor_Arch_YYY"/>
    <property type="match status" value="1"/>
</dbReference>
<organism evidence="2 3">
    <name type="scientific">Methanosarcina mazei Tuc01</name>
    <dbReference type="NCBI Taxonomy" id="1236903"/>
    <lineage>
        <taxon>Archaea</taxon>
        <taxon>Methanobacteriati</taxon>
        <taxon>Methanobacteriota</taxon>
        <taxon>Stenosarchaea group</taxon>
        <taxon>Methanomicrobia</taxon>
        <taxon>Methanosarcinales</taxon>
        <taxon>Methanosarcinaceae</taxon>
        <taxon>Methanosarcina</taxon>
    </lineage>
</organism>
<dbReference type="HOGENOM" id="CLU_011570_1_0_2"/>
<feature type="transmembrane region" description="Helical" evidence="1">
    <location>
        <begin position="544"/>
        <end position="562"/>
    </location>
</feature>
<keyword evidence="1" id="KW-1133">Transmembrane helix</keyword>
<keyword evidence="1" id="KW-0812">Transmembrane</keyword>
<feature type="transmembrane region" description="Helical" evidence="1">
    <location>
        <begin position="37"/>
        <end position="55"/>
    </location>
</feature>
<feature type="transmembrane region" description="Helical" evidence="1">
    <location>
        <begin position="264"/>
        <end position="282"/>
    </location>
</feature>
<feature type="transmembrane region" description="Helical" evidence="1">
    <location>
        <begin position="294"/>
        <end position="313"/>
    </location>
</feature>
<feature type="transmembrane region" description="Helical" evidence="1">
    <location>
        <begin position="468"/>
        <end position="486"/>
    </location>
</feature>
<feature type="transmembrane region" description="Helical" evidence="1">
    <location>
        <begin position="319"/>
        <end position="338"/>
    </location>
</feature>
<feature type="transmembrane region" description="Helical" evidence="1">
    <location>
        <begin position="506"/>
        <end position="523"/>
    </location>
</feature>
<dbReference type="KEGG" id="mmaz:MmTuc01_0862"/>
<feature type="transmembrane region" description="Helical" evidence="1">
    <location>
        <begin position="174"/>
        <end position="193"/>
    </location>
</feature>
<dbReference type="EMBL" id="CP004144">
    <property type="protein sequence ID" value="AGF96265.1"/>
    <property type="molecule type" value="Genomic_DNA"/>
</dbReference>
<evidence type="ECO:0008006" key="4">
    <source>
        <dbReference type="Google" id="ProtNLM"/>
    </source>
</evidence>
<protein>
    <recommendedName>
        <fullName evidence="4">Chlor_Arch_YYY domain protein</fullName>
    </recommendedName>
</protein>
<dbReference type="InterPro" id="IPR018746">
    <property type="entry name" value="DUF2298"/>
</dbReference>
<feature type="transmembrane region" description="Helical" evidence="1">
    <location>
        <begin position="6"/>
        <end position="25"/>
    </location>
</feature>
<feature type="transmembrane region" description="Helical" evidence="1">
    <location>
        <begin position="61"/>
        <end position="81"/>
    </location>
</feature>
<dbReference type="PANTHER" id="PTHR10790">
    <property type="entry name" value="TPR-DOMAIN CONTAINING PROTEIN"/>
    <property type="match status" value="1"/>
</dbReference>
<name>M1Q1W2_METMZ</name>
<feature type="transmembrane region" description="Helical" evidence="1">
    <location>
        <begin position="350"/>
        <end position="370"/>
    </location>
</feature>
<keyword evidence="1" id="KW-0472">Membrane</keyword>
<feature type="transmembrane region" description="Helical" evidence="1">
    <location>
        <begin position="439"/>
        <end position="456"/>
    </location>
</feature>
<feature type="transmembrane region" description="Helical" evidence="1">
    <location>
        <begin position="418"/>
        <end position="433"/>
    </location>
</feature>
<proteinExistence type="predicted"/>
<evidence type="ECO:0000256" key="1">
    <source>
        <dbReference type="SAM" id="Phobius"/>
    </source>
</evidence>
<sequence length="731" mass="83852">MSEYLHIIIWFFLIEALSFISVPFIRSAGNRLADGGYSVSRALGIMLVTYLSWIFSYILGFSFTAVLIAFFLLCSVSIFLYRKQKFFPGRKVLVVNELVFASGFFFFLLVRTYLPEIYRHEKFMDFAFLNAVIRASSFPPQDPWFAGGLMDFYYYFGYLSVAVFGKLSAVKPSILFNLAVALTFALSLNAFFGMGYNLTRGKIRYGILTAVFGMLLGNLQGLIEFVSVYIRHEQALGGYYWSSSRVIPFTINEFPYFSFIHGDLHSHMLAIPFQLLVLAFLLNMHFRKNEDSIFENSLALLMFSMSLGFLFPFNSWDFPVYFGLAFLVIFAFYCGDYVHNRNLFAAVAKFSNSMIFISIFSFLPYLLFYLDFNPQAAGGFDFVLPELRTETDRFLILFGLFLFLVFSFLITRLDSRRKIVFFVLLAGVSALLSKAWSIPLLAVLLPVFVFSLLLFLKDIPERSASGFVYLLISAASFIALLCEVIFLDDPISGEFARMNTVFKFYMHLWIFLAISAAYSYYDLNSHYAARSGNRKTLKQFVKKGWSVILVILIICCAIFPAVSTVTRIKEMNAEPSLDGMEYMRELDRGDYNAIRWMQANIKGSPVILETSEDDSSYSYACRVSSNTGIPAVIGWARHERFWGRDHEEVKKRIGDVSLIYSTGSEEEAIELIEKYNVTYVYIGTLERQVYDVNTKKFENKAYFEPVYEGSATIYKLKKNNQLLLSDRRKSL</sequence>
<dbReference type="AlphaFoldDB" id="M1Q1W2"/>